<dbReference type="PANTHER" id="PTHR43045">
    <property type="entry name" value="SHIKIMATE TRANSPORTER"/>
    <property type="match status" value="1"/>
</dbReference>
<dbReference type="InterPro" id="IPR005829">
    <property type="entry name" value="Sugar_transporter_CS"/>
</dbReference>
<dbReference type="EMBL" id="QFFZ01000006">
    <property type="protein sequence ID" value="TEB12531.1"/>
    <property type="molecule type" value="Genomic_DNA"/>
</dbReference>
<feature type="transmembrane region" description="Helical" evidence="7">
    <location>
        <begin position="21"/>
        <end position="45"/>
    </location>
</feature>
<dbReference type="InterPro" id="IPR020846">
    <property type="entry name" value="MFS_dom"/>
</dbReference>
<feature type="transmembrane region" description="Helical" evidence="7">
    <location>
        <begin position="117"/>
        <end position="137"/>
    </location>
</feature>
<sequence>MSSVHVDSMKKTLEKDTKLAMISQFLGFAMDAYDMALVIVMAPMLSKLFVSPKGSEAWQYVVIVLTYSITMAARPVGSAIFGHYADKIGRRMLLIYTIGGVGLMSVLAAFLPTYQQVGVLSYVLFAGIRFIMGVFFGGEYAVGHTFAIEHAPRGKRGIIGGFIQSGFPAGYVVASVVFAIINAALGAEAMLSYGWRIAFLTGVIPIFLALYIRGFLPESPKFEEAKERGTIEKAPFISLFKPPALWTFLQVFFFMTGLFLTDYSVYGFLPNILTLGGRGFDATTYSLIYGFALFCAFLGYNFYGWLSEIVGRRKLTMYYCVFLVAFGVPVYYVLYHAALSRNLLIALIGTTMAGMLKLAWGVVPSYLSERFPTKRRAVGVGFGYSSGALIGAWFSIYVWWAHSIPFIKAIEKDDMWLSPAVILTVGAVMTFISLIFSPETKDAELN</sequence>
<dbReference type="GO" id="GO:0022857">
    <property type="term" value="F:transmembrane transporter activity"/>
    <property type="evidence" value="ECO:0007669"/>
    <property type="project" value="InterPro"/>
</dbReference>
<feature type="transmembrane region" description="Helical" evidence="7">
    <location>
        <begin position="93"/>
        <end position="111"/>
    </location>
</feature>
<evidence type="ECO:0000313" key="10">
    <source>
        <dbReference type="Proteomes" id="UP000297597"/>
    </source>
</evidence>
<dbReference type="GO" id="GO:0005886">
    <property type="term" value="C:plasma membrane"/>
    <property type="evidence" value="ECO:0007669"/>
    <property type="project" value="UniProtKB-SubCell"/>
</dbReference>
<comment type="subcellular location">
    <subcellularLocation>
        <location evidence="1">Cell membrane</location>
        <topology evidence="1">Multi-pass membrane protein</topology>
    </subcellularLocation>
</comment>
<dbReference type="RefSeq" id="WP_134212741.1">
    <property type="nucleotide sequence ID" value="NZ_QFFZ01000006.1"/>
</dbReference>
<dbReference type="PROSITE" id="PS50850">
    <property type="entry name" value="MFS"/>
    <property type="match status" value="1"/>
</dbReference>
<keyword evidence="5 7" id="KW-1133">Transmembrane helix</keyword>
<keyword evidence="10" id="KW-1185">Reference proteome</keyword>
<evidence type="ECO:0000256" key="6">
    <source>
        <dbReference type="ARBA" id="ARBA00023136"/>
    </source>
</evidence>
<feature type="transmembrane region" description="Helical" evidence="7">
    <location>
        <begin position="318"/>
        <end position="338"/>
    </location>
</feature>
<evidence type="ECO:0000256" key="7">
    <source>
        <dbReference type="SAM" id="Phobius"/>
    </source>
</evidence>
<dbReference type="AlphaFoldDB" id="A0A4Y7RUH7"/>
<dbReference type="InterPro" id="IPR036259">
    <property type="entry name" value="MFS_trans_sf"/>
</dbReference>
<feature type="transmembrane region" description="Helical" evidence="7">
    <location>
        <begin position="379"/>
        <end position="400"/>
    </location>
</feature>
<dbReference type="OrthoDB" id="9783227at2"/>
<proteinExistence type="predicted"/>
<evidence type="ECO:0000256" key="3">
    <source>
        <dbReference type="ARBA" id="ARBA00022475"/>
    </source>
</evidence>
<comment type="caution">
    <text evidence="9">The sequence shown here is derived from an EMBL/GenBank/DDBJ whole genome shotgun (WGS) entry which is preliminary data.</text>
</comment>
<evidence type="ECO:0000259" key="8">
    <source>
        <dbReference type="PROSITE" id="PS50850"/>
    </source>
</evidence>
<evidence type="ECO:0000256" key="5">
    <source>
        <dbReference type="ARBA" id="ARBA00022989"/>
    </source>
</evidence>
<feature type="transmembrane region" description="Helical" evidence="7">
    <location>
        <begin position="286"/>
        <end position="306"/>
    </location>
</feature>
<feature type="transmembrane region" description="Helical" evidence="7">
    <location>
        <begin position="57"/>
        <end position="81"/>
    </location>
</feature>
<evidence type="ECO:0000256" key="4">
    <source>
        <dbReference type="ARBA" id="ARBA00022692"/>
    </source>
</evidence>
<protein>
    <submittedName>
        <fullName evidence="9">Putative metabolite transport protein YjhB</fullName>
    </submittedName>
</protein>
<dbReference type="SUPFAM" id="SSF103473">
    <property type="entry name" value="MFS general substrate transporter"/>
    <property type="match status" value="1"/>
</dbReference>
<dbReference type="Pfam" id="PF07690">
    <property type="entry name" value="MFS_1"/>
    <property type="match status" value="1"/>
</dbReference>
<feature type="domain" description="Major facilitator superfamily (MFS) profile" evidence="8">
    <location>
        <begin position="20"/>
        <end position="441"/>
    </location>
</feature>
<accession>A0A4Y7RUH7</accession>
<keyword evidence="4 7" id="KW-0812">Transmembrane</keyword>
<reference evidence="9 10" key="1">
    <citation type="journal article" date="2018" name="Environ. Microbiol.">
        <title>Novel energy conservation strategies and behaviour of Pelotomaculum schinkii driving syntrophic propionate catabolism.</title>
        <authorList>
            <person name="Hidalgo-Ahumada C.A.P."/>
            <person name="Nobu M.K."/>
            <person name="Narihiro T."/>
            <person name="Tamaki H."/>
            <person name="Liu W.T."/>
            <person name="Kamagata Y."/>
            <person name="Stams A.J.M."/>
            <person name="Imachi H."/>
            <person name="Sousa D.Z."/>
        </authorList>
    </citation>
    <scope>NUCLEOTIDE SEQUENCE [LARGE SCALE GENOMIC DNA]</scope>
    <source>
        <strain evidence="9 10">MGP</strain>
    </source>
</reference>
<gene>
    <name evidence="9" type="primary">yjhB_1</name>
    <name evidence="9" type="ORF">Pmgp_00862</name>
</gene>
<feature type="transmembrane region" description="Helical" evidence="7">
    <location>
        <begin position="193"/>
        <end position="212"/>
    </location>
</feature>
<feature type="transmembrane region" description="Helical" evidence="7">
    <location>
        <begin position="415"/>
        <end position="436"/>
    </location>
</feature>
<name>A0A4Y7RUH7_9FIRM</name>
<keyword evidence="6 7" id="KW-0472">Membrane</keyword>
<feature type="transmembrane region" description="Helical" evidence="7">
    <location>
        <begin position="344"/>
        <end position="367"/>
    </location>
</feature>
<feature type="transmembrane region" description="Helical" evidence="7">
    <location>
        <begin position="245"/>
        <end position="266"/>
    </location>
</feature>
<evidence type="ECO:0000256" key="1">
    <source>
        <dbReference type="ARBA" id="ARBA00004651"/>
    </source>
</evidence>
<keyword evidence="3" id="KW-1003">Cell membrane</keyword>
<evidence type="ECO:0000256" key="2">
    <source>
        <dbReference type="ARBA" id="ARBA00022448"/>
    </source>
</evidence>
<dbReference type="Gene3D" id="1.20.1250.20">
    <property type="entry name" value="MFS general substrate transporter like domains"/>
    <property type="match status" value="2"/>
</dbReference>
<evidence type="ECO:0000313" key="9">
    <source>
        <dbReference type="EMBL" id="TEB12531.1"/>
    </source>
</evidence>
<dbReference type="PROSITE" id="PS00217">
    <property type="entry name" value="SUGAR_TRANSPORT_2"/>
    <property type="match status" value="1"/>
</dbReference>
<keyword evidence="2" id="KW-0813">Transport</keyword>
<dbReference type="InterPro" id="IPR011701">
    <property type="entry name" value="MFS"/>
</dbReference>
<dbReference type="PANTHER" id="PTHR43045:SF1">
    <property type="entry name" value="SHIKIMATE TRANSPORTER"/>
    <property type="match status" value="1"/>
</dbReference>
<feature type="transmembrane region" description="Helical" evidence="7">
    <location>
        <begin position="158"/>
        <end position="181"/>
    </location>
</feature>
<dbReference type="Proteomes" id="UP000297597">
    <property type="component" value="Unassembled WGS sequence"/>
</dbReference>
<organism evidence="9 10">
    <name type="scientific">Pelotomaculum propionicicum</name>
    <dbReference type="NCBI Taxonomy" id="258475"/>
    <lineage>
        <taxon>Bacteria</taxon>
        <taxon>Bacillati</taxon>
        <taxon>Bacillota</taxon>
        <taxon>Clostridia</taxon>
        <taxon>Eubacteriales</taxon>
        <taxon>Desulfotomaculaceae</taxon>
        <taxon>Pelotomaculum</taxon>
    </lineage>
</organism>